<feature type="domain" description="Csm4 C-terminal" evidence="5">
    <location>
        <begin position="212"/>
        <end position="302"/>
    </location>
</feature>
<dbReference type="InterPro" id="IPR005510">
    <property type="entry name" value="Csm4"/>
</dbReference>
<dbReference type="RefSeq" id="WP_129257498.1">
    <property type="nucleotide sequence ID" value="NZ_SDKC01000001.1"/>
</dbReference>
<evidence type="ECO:0000313" key="6">
    <source>
        <dbReference type="EMBL" id="RXS74970.1"/>
    </source>
</evidence>
<reference evidence="6 7" key="1">
    <citation type="submission" date="2019-01" db="EMBL/GenBank/DDBJ databases">
        <title>Blautia sp. nov. KGMB01111 isolated human feces.</title>
        <authorList>
            <person name="Park J.-E."/>
            <person name="Kim J.-S."/>
            <person name="Park S.-H."/>
        </authorList>
    </citation>
    <scope>NUCLEOTIDE SEQUENCE [LARGE SCALE GENOMIC DNA]</scope>
    <source>
        <strain evidence="6 7">KGMB01111</strain>
    </source>
</reference>
<comment type="caution">
    <text evidence="6">The sequence shown here is derived from an EMBL/GenBank/DDBJ whole genome shotgun (WGS) entry which is preliminary data.</text>
</comment>
<dbReference type="NCBIfam" id="TIGR01903">
    <property type="entry name" value="cas5_csm4"/>
    <property type="match status" value="1"/>
</dbReference>
<dbReference type="AlphaFoldDB" id="A0A4Q1RH25"/>
<dbReference type="Pfam" id="PF17953">
    <property type="entry name" value="Csm4_C"/>
    <property type="match status" value="1"/>
</dbReference>
<accession>A0A4Q1RH25</accession>
<dbReference type="Proteomes" id="UP000290106">
    <property type="component" value="Unassembled WGS sequence"/>
</dbReference>
<evidence type="ECO:0000256" key="2">
    <source>
        <dbReference type="ARBA" id="ARBA00016109"/>
    </source>
</evidence>
<gene>
    <name evidence="6" type="primary">csm4</name>
    <name evidence="6" type="ORF">ETP43_06870</name>
</gene>
<dbReference type="OrthoDB" id="9792564at2"/>
<keyword evidence="3" id="KW-0694">RNA-binding</keyword>
<organism evidence="6 7">
    <name type="scientific">Blautia faecicola</name>
    <dbReference type="NCBI Taxonomy" id="2509240"/>
    <lineage>
        <taxon>Bacteria</taxon>
        <taxon>Bacillati</taxon>
        <taxon>Bacillota</taxon>
        <taxon>Clostridia</taxon>
        <taxon>Lachnospirales</taxon>
        <taxon>Lachnospiraceae</taxon>
        <taxon>Blautia</taxon>
    </lineage>
</organism>
<evidence type="ECO:0000256" key="4">
    <source>
        <dbReference type="ARBA" id="ARBA00023118"/>
    </source>
</evidence>
<protein>
    <recommendedName>
        <fullName evidence="2">CRISPR system Cms protein Csm4</fullName>
    </recommendedName>
</protein>
<dbReference type="InterPro" id="IPR040932">
    <property type="entry name" value="Csm4_C"/>
</dbReference>
<evidence type="ECO:0000256" key="3">
    <source>
        <dbReference type="ARBA" id="ARBA00022884"/>
    </source>
</evidence>
<evidence type="ECO:0000259" key="5">
    <source>
        <dbReference type="Pfam" id="PF17953"/>
    </source>
</evidence>
<evidence type="ECO:0000313" key="7">
    <source>
        <dbReference type="Proteomes" id="UP000290106"/>
    </source>
</evidence>
<dbReference type="GO" id="GO:0003723">
    <property type="term" value="F:RNA binding"/>
    <property type="evidence" value="ECO:0007669"/>
    <property type="project" value="UniProtKB-KW"/>
</dbReference>
<proteinExistence type="inferred from homology"/>
<evidence type="ECO:0000256" key="1">
    <source>
        <dbReference type="ARBA" id="ARBA00005772"/>
    </source>
</evidence>
<comment type="similarity">
    <text evidence="1">Belongs to the CRISPR-associated Csm4 family.</text>
</comment>
<dbReference type="GO" id="GO:0051607">
    <property type="term" value="P:defense response to virus"/>
    <property type="evidence" value="ECO:0007669"/>
    <property type="project" value="UniProtKB-KW"/>
</dbReference>
<keyword evidence="4" id="KW-0051">Antiviral defense</keyword>
<keyword evidence="7" id="KW-1185">Reference proteome</keyword>
<dbReference type="EMBL" id="SDKC01000001">
    <property type="protein sequence ID" value="RXS74970.1"/>
    <property type="molecule type" value="Genomic_DNA"/>
</dbReference>
<sequence length="302" mass="34780">MEYSIYKLDFQTGVHFGTGMLNESAYTFQADQLFSAMFIEALKMQKEKEFLDMTKRGNLLFSDAFPYIGQQYMVPKPMIYIEPQKKGQSEQKKAYKKLKFLPIEQLENFMNGTMDVSVNPLKEYGSFQQQTMARVRTEEDTLPFRVGTYFYNQDCGLYVILGYTEKEEKYLAEELLESLAYTGIGGKKSTGLGKYILRPVKLLEALERHLKKDADRNILLSVGLPQDKELENALEGASYQLIKRSGFVSSDTYAEELRKKKDLYVFAAGSCFEHRFEGDIYDVSEKGSHPVYRYAKPLFMGV</sequence>
<name>A0A4Q1RH25_9FIRM</name>